<evidence type="ECO:0008006" key="8">
    <source>
        <dbReference type="Google" id="ProtNLM"/>
    </source>
</evidence>
<dbReference type="EMBL" id="AP024355">
    <property type="protein sequence ID" value="BCR06348.1"/>
    <property type="molecule type" value="Genomic_DNA"/>
</dbReference>
<dbReference type="InterPro" id="IPR052527">
    <property type="entry name" value="Metal_cation-efflux_comp"/>
</dbReference>
<reference evidence="6 7" key="2">
    <citation type="journal article" date="2021" name="Int. J. Syst. Evol. Microbiol.">
        <title>Isolation and Polyphasic Characterization of Desulfuromonas versatilis sp. Nov., an Electrogenic Bacteria Capable of Versatile Metabolism Isolated from a Graphene Oxide-Reducing Enrichment Culture.</title>
        <authorList>
            <person name="Xie L."/>
            <person name="Yoshida N."/>
            <person name="Ishii S."/>
            <person name="Meng L."/>
        </authorList>
    </citation>
    <scope>NUCLEOTIDE SEQUENCE [LARGE SCALE GENOMIC DNA]</scope>
    <source>
        <strain evidence="6 7">NIT-T3</strain>
    </source>
</reference>
<name>A0ABN6E1Y5_9BACT</name>
<gene>
    <name evidence="6" type="ORF">DESUT3_34170</name>
</gene>
<dbReference type="Pfam" id="PF04191">
    <property type="entry name" value="PEMT"/>
    <property type="match status" value="1"/>
</dbReference>
<feature type="transmembrane region" description="Helical" evidence="5">
    <location>
        <begin position="20"/>
        <end position="41"/>
    </location>
</feature>
<proteinExistence type="predicted"/>
<evidence type="ECO:0000256" key="1">
    <source>
        <dbReference type="ARBA" id="ARBA00004127"/>
    </source>
</evidence>
<keyword evidence="2 5" id="KW-0812">Transmembrane</keyword>
<dbReference type="Proteomes" id="UP001319827">
    <property type="component" value="Chromosome"/>
</dbReference>
<evidence type="ECO:0000313" key="7">
    <source>
        <dbReference type="Proteomes" id="UP001319827"/>
    </source>
</evidence>
<dbReference type="PANTHER" id="PTHR43847:SF1">
    <property type="entry name" value="BLL3993 PROTEIN"/>
    <property type="match status" value="1"/>
</dbReference>
<sequence>MIKDTAALRRRRKAQLRDALIYWIYIPGAVLAGGKLADLLLPPLGGGAWPLWGGALLFAAGSGFICKATADLARLGEGTPNPQFPARRLVTGGSYAWCRHPMFFGYDLTAVGVALLVRSWGMLLVSIPVFLALQLRFLRREERYLEKRFAGKFRAYRRQVPLLVPRPPNRRLPS</sequence>
<keyword evidence="7" id="KW-1185">Reference proteome</keyword>
<dbReference type="RefSeq" id="WP_221249724.1">
    <property type="nucleotide sequence ID" value="NZ_AP024355.1"/>
</dbReference>
<accession>A0ABN6E1Y5</accession>
<evidence type="ECO:0000256" key="5">
    <source>
        <dbReference type="SAM" id="Phobius"/>
    </source>
</evidence>
<reference evidence="6 7" key="1">
    <citation type="journal article" date="2016" name="C (Basel)">
        <title>Selective Growth of and Electricity Production by Marine Exoelectrogenic Bacteria in Self-Aggregated Hydrogel of Microbially Reduced Graphene Oxide.</title>
        <authorList>
            <person name="Yoshida N."/>
            <person name="Goto Y."/>
            <person name="Miyata Y."/>
        </authorList>
    </citation>
    <scope>NUCLEOTIDE SEQUENCE [LARGE SCALE GENOMIC DNA]</scope>
    <source>
        <strain evidence="6 7">NIT-T3</strain>
    </source>
</reference>
<dbReference type="InterPro" id="IPR007318">
    <property type="entry name" value="Phopholipid_MeTrfase"/>
</dbReference>
<evidence type="ECO:0000256" key="3">
    <source>
        <dbReference type="ARBA" id="ARBA00022989"/>
    </source>
</evidence>
<feature type="transmembrane region" description="Helical" evidence="5">
    <location>
        <begin position="110"/>
        <end position="133"/>
    </location>
</feature>
<evidence type="ECO:0000313" key="6">
    <source>
        <dbReference type="EMBL" id="BCR06348.1"/>
    </source>
</evidence>
<protein>
    <recommendedName>
        <fullName evidence="8">Isoprenylcysteine carboxylmethyltransferase family protein</fullName>
    </recommendedName>
</protein>
<keyword evidence="4 5" id="KW-0472">Membrane</keyword>
<evidence type="ECO:0000256" key="2">
    <source>
        <dbReference type="ARBA" id="ARBA00022692"/>
    </source>
</evidence>
<organism evidence="6 7">
    <name type="scientific">Desulfuromonas versatilis</name>
    <dbReference type="NCBI Taxonomy" id="2802975"/>
    <lineage>
        <taxon>Bacteria</taxon>
        <taxon>Pseudomonadati</taxon>
        <taxon>Thermodesulfobacteriota</taxon>
        <taxon>Desulfuromonadia</taxon>
        <taxon>Desulfuromonadales</taxon>
        <taxon>Desulfuromonadaceae</taxon>
        <taxon>Desulfuromonas</taxon>
    </lineage>
</organism>
<dbReference type="Gene3D" id="1.20.120.1630">
    <property type="match status" value="1"/>
</dbReference>
<keyword evidence="3 5" id="KW-1133">Transmembrane helix</keyword>
<comment type="subcellular location">
    <subcellularLocation>
        <location evidence="1">Endomembrane system</location>
        <topology evidence="1">Multi-pass membrane protein</topology>
    </subcellularLocation>
</comment>
<dbReference type="PANTHER" id="PTHR43847">
    <property type="entry name" value="BLL3993 PROTEIN"/>
    <property type="match status" value="1"/>
</dbReference>
<evidence type="ECO:0000256" key="4">
    <source>
        <dbReference type="ARBA" id="ARBA00023136"/>
    </source>
</evidence>